<comment type="caution">
    <text evidence="2">The sequence shown here is derived from an EMBL/GenBank/DDBJ whole genome shotgun (WGS) entry which is preliminary data.</text>
</comment>
<organism evidence="2 3">
    <name type="scientific">Sphingomonas kyeonggiensis</name>
    <dbReference type="NCBI Taxonomy" id="1268553"/>
    <lineage>
        <taxon>Bacteria</taxon>
        <taxon>Pseudomonadati</taxon>
        <taxon>Pseudomonadota</taxon>
        <taxon>Alphaproteobacteria</taxon>
        <taxon>Sphingomonadales</taxon>
        <taxon>Sphingomonadaceae</taxon>
        <taxon>Sphingomonas</taxon>
    </lineage>
</organism>
<keyword evidence="1" id="KW-0472">Membrane</keyword>
<keyword evidence="1" id="KW-0812">Transmembrane</keyword>
<protein>
    <submittedName>
        <fullName evidence="2">Uncharacterized protein</fullName>
    </submittedName>
</protein>
<keyword evidence="1" id="KW-1133">Transmembrane helix</keyword>
<sequence>MSEDANFALAGLAGMAAPAGLGTAYFAFLGGFYHLPLLLAGFGAGCFVAFLHLFLVGLPLWGAVSRFMPIRRWTAGLLGAVVGVVPLGFFSLISAAWSDLSPGQAVGPLLFCALCGASSGLAIRTVRPLRPVEEAA</sequence>
<evidence type="ECO:0000313" key="2">
    <source>
        <dbReference type="EMBL" id="MBB4098589.1"/>
    </source>
</evidence>
<feature type="transmembrane region" description="Helical" evidence="1">
    <location>
        <begin position="7"/>
        <end position="29"/>
    </location>
</feature>
<dbReference type="RefSeq" id="WP_183997504.1">
    <property type="nucleotide sequence ID" value="NZ_JACIEH010000002.1"/>
</dbReference>
<evidence type="ECO:0000256" key="1">
    <source>
        <dbReference type="SAM" id="Phobius"/>
    </source>
</evidence>
<dbReference type="Proteomes" id="UP000557392">
    <property type="component" value="Unassembled WGS sequence"/>
</dbReference>
<gene>
    <name evidence="2" type="ORF">GGR46_002153</name>
</gene>
<evidence type="ECO:0000313" key="3">
    <source>
        <dbReference type="Proteomes" id="UP000557392"/>
    </source>
</evidence>
<feature type="transmembrane region" description="Helical" evidence="1">
    <location>
        <begin position="73"/>
        <end position="93"/>
    </location>
</feature>
<proteinExistence type="predicted"/>
<accession>A0A7W6NXH7</accession>
<keyword evidence="3" id="KW-1185">Reference proteome</keyword>
<dbReference type="EMBL" id="JACIEH010000002">
    <property type="protein sequence ID" value="MBB4098589.1"/>
    <property type="molecule type" value="Genomic_DNA"/>
</dbReference>
<dbReference type="AlphaFoldDB" id="A0A7W6NXH7"/>
<feature type="transmembrane region" description="Helical" evidence="1">
    <location>
        <begin position="105"/>
        <end position="123"/>
    </location>
</feature>
<reference evidence="2 3" key="1">
    <citation type="submission" date="2020-08" db="EMBL/GenBank/DDBJ databases">
        <title>Genomic Encyclopedia of Type Strains, Phase IV (KMG-IV): sequencing the most valuable type-strain genomes for metagenomic binning, comparative biology and taxonomic classification.</title>
        <authorList>
            <person name="Goeker M."/>
        </authorList>
    </citation>
    <scope>NUCLEOTIDE SEQUENCE [LARGE SCALE GENOMIC DNA]</scope>
    <source>
        <strain evidence="2 3">DSM 101806</strain>
    </source>
</reference>
<name>A0A7W6NXH7_9SPHN</name>
<feature type="transmembrane region" description="Helical" evidence="1">
    <location>
        <begin position="35"/>
        <end position="61"/>
    </location>
</feature>